<accession>A0A6L9TYR3</accession>
<comment type="caution">
    <text evidence="8">The sequence shown here is derived from an EMBL/GenBank/DDBJ whole genome shotgun (WGS) entry which is preliminary data.</text>
</comment>
<keyword evidence="4" id="KW-1003">Cell membrane</keyword>
<keyword evidence="5" id="KW-0430">Lectin</keyword>
<organism evidence="8 9">
    <name type="scientific">Rhizobium lusitanum</name>
    <dbReference type="NCBI Taxonomy" id="293958"/>
    <lineage>
        <taxon>Bacteria</taxon>
        <taxon>Pseudomonadati</taxon>
        <taxon>Pseudomonadota</taxon>
        <taxon>Alphaproteobacteria</taxon>
        <taxon>Hyphomicrobiales</taxon>
        <taxon>Rhizobiaceae</taxon>
        <taxon>Rhizobium/Agrobacterium group</taxon>
        <taxon>Rhizobium</taxon>
    </lineage>
</organism>
<evidence type="ECO:0000256" key="3">
    <source>
        <dbReference type="ARBA" id="ARBA00020552"/>
    </source>
</evidence>
<gene>
    <name evidence="8" type="ORF">GR212_02255</name>
</gene>
<name>A0A6L9TYR3_9HYPH</name>
<dbReference type="GO" id="GO:0030246">
    <property type="term" value="F:carbohydrate binding"/>
    <property type="evidence" value="ECO:0007669"/>
    <property type="project" value="UniProtKB-KW"/>
</dbReference>
<sequence>MARYQPILRLARRRRAVKRFLTTVTVTALSALLAVTSFDPAAAAPIQPLIQPAIQQAGSPPAGVTEVQYRHHNRHYRPHNRPHYRPHYRPHNRPGYWHGHRGYRYARPGYRRYNDGWWYPLAAFSAGAIIGGAVAQPPRGSAHVRWCASRYKTYRASDNTYQPTNGPRRQCVGP</sequence>
<reference evidence="8 9" key="1">
    <citation type="submission" date="2019-12" db="EMBL/GenBank/DDBJ databases">
        <title>Rhizobium genotypes associated with high levels of biological nitrogen fixation by grain legumes in a temperate-maritime cropping system.</title>
        <authorList>
            <person name="Maluk M."/>
            <person name="Francesc Ferrando Molina F."/>
            <person name="Lopez Del Egido L."/>
            <person name="Lafos M."/>
            <person name="Langarica-Fuentes A."/>
            <person name="Gebre Yohannes G."/>
            <person name="Young M.W."/>
            <person name="Martin P."/>
            <person name="Gantlett R."/>
            <person name="Kenicer G."/>
            <person name="Hawes C."/>
            <person name="Begg G.S."/>
            <person name="Quilliam R.S."/>
            <person name="Squire G.R."/>
            <person name="Poole P.S."/>
            <person name="Young P.W."/>
            <person name="Iannetta P.M."/>
            <person name="James E.K."/>
        </authorList>
    </citation>
    <scope>NUCLEOTIDE SEQUENCE [LARGE SCALE GENOMIC DNA]</scope>
    <source>
        <strain evidence="8 9">JHI1118</strain>
    </source>
</reference>
<dbReference type="InterPro" id="IPR012413">
    <property type="entry name" value="BA14K"/>
</dbReference>
<evidence type="ECO:0000256" key="5">
    <source>
        <dbReference type="ARBA" id="ARBA00022734"/>
    </source>
</evidence>
<evidence type="ECO:0000313" key="9">
    <source>
        <dbReference type="Proteomes" id="UP000483035"/>
    </source>
</evidence>
<evidence type="ECO:0000256" key="2">
    <source>
        <dbReference type="ARBA" id="ARBA00010270"/>
    </source>
</evidence>
<keyword evidence="4" id="KW-0472">Membrane</keyword>
<dbReference type="Proteomes" id="UP000483035">
    <property type="component" value="Unassembled WGS sequence"/>
</dbReference>
<evidence type="ECO:0000256" key="6">
    <source>
        <dbReference type="ARBA" id="ARBA00025321"/>
    </source>
</evidence>
<dbReference type="Pfam" id="PF07886">
    <property type="entry name" value="BA14K"/>
    <property type="match status" value="1"/>
</dbReference>
<evidence type="ECO:0000256" key="1">
    <source>
        <dbReference type="ARBA" id="ARBA00004167"/>
    </source>
</evidence>
<proteinExistence type="inferred from homology"/>
<evidence type="ECO:0000313" key="8">
    <source>
        <dbReference type="EMBL" id="NEI68379.1"/>
    </source>
</evidence>
<feature type="signal peptide" evidence="7">
    <location>
        <begin position="1"/>
        <end position="43"/>
    </location>
</feature>
<comment type="similarity">
    <text evidence="2">Belongs to the BA14k family.</text>
</comment>
<comment type="subcellular location">
    <subcellularLocation>
        <location evidence="1">Membrane</location>
        <topology evidence="1">Single-pass membrane protein</topology>
    </subcellularLocation>
</comment>
<dbReference type="EMBL" id="WUEY01000001">
    <property type="protein sequence ID" value="NEI68379.1"/>
    <property type="molecule type" value="Genomic_DNA"/>
</dbReference>
<evidence type="ECO:0000256" key="7">
    <source>
        <dbReference type="SAM" id="SignalP"/>
    </source>
</evidence>
<comment type="function">
    <text evidence="6">Has immunoglobulin-binding and hemagglutination properties, and can bind to mannose. Essential for virulence. May be involved in LPS biosynthesis or polysaccharide transport.</text>
</comment>
<evidence type="ECO:0000256" key="4">
    <source>
        <dbReference type="ARBA" id="ARBA00022475"/>
    </source>
</evidence>
<feature type="chain" id="PRO_5026901774" description="Lectin-like protein BA14k" evidence="7">
    <location>
        <begin position="44"/>
        <end position="174"/>
    </location>
</feature>
<keyword evidence="7" id="KW-0732">Signal</keyword>
<dbReference type="AlphaFoldDB" id="A0A6L9TYR3"/>
<dbReference type="GO" id="GO:0016020">
    <property type="term" value="C:membrane"/>
    <property type="evidence" value="ECO:0007669"/>
    <property type="project" value="UniProtKB-SubCell"/>
</dbReference>
<protein>
    <recommendedName>
        <fullName evidence="3">Lectin-like protein BA14k</fullName>
    </recommendedName>
</protein>